<sequence length="707" mass="78024">MDRHVPQAVQATNDHLAWLRLDIQNGFGLDTTTPLCLNIALTIIEEVSSCPGCTASSVQTSDTGISADLSLAGSCNAYGTNLQNLRMTVNYQTKRQVVHVKIYDPEEQVYHRLESDIRNSVPTSANVSSAGSCAVWAGQDADPLMLNTANYTRTLWSRDAGGVPPGTNIYGNHPVYFEDRPASNSSNGVAFINSSGMDIKINNTEKDGHCKAATMTYWGFGLHNYRFGYANVFEVAEAVANYSAANIPLETMWTDIMRKLVAYLHDHDQHYVVMVDPAVAYQNYNAFNNGAALDVFLKTPMVPGTMGWFGRERRSFRTSSKRIHRHSGMANSTLSSTSRQVSASMLSGSMWMNLLTSVFGHAITLDHSFISEIDPPSDNISEPTQSVPGVPPDFQPSYCQEKRQDSGSTKGLSGRDLNPQYMINNAGGSLSNHTVFTNLIRANGLAEYGTHNISSLSSQVRHYDVRRLTHRHAFPSPYRLSSHRDSHTFIGAGTLVTHWLGDNISSWDEYIQSIRHLLQFSSIFQVSIVGAGVCGFIDNTTETLCARQATLGAFYTFFRNHNVAEAARGAIDTRYKLLGYIYTGFHKQTVDGTRSNFPKTPTLSPSKHNSSTPVPLSTAGQLTTLTNINFTSIPVHILGGSIIPMRVSGANTTIALRKLDFEVLVAPDENGMASEELYLDEEKNYSRDHFFMGWREGDVDSGWDIRL</sequence>
<dbReference type="GO" id="GO:0008422">
    <property type="term" value="F:beta-glucosidase activity"/>
    <property type="evidence" value="ECO:0007669"/>
    <property type="project" value="UniProtKB-EC"/>
</dbReference>
<dbReference type="SUPFAM" id="SSF74650">
    <property type="entry name" value="Galactose mutarotase-like"/>
    <property type="match status" value="1"/>
</dbReference>
<keyword evidence="7" id="KW-0961">Cell wall biogenesis/degradation</keyword>
<evidence type="ECO:0000256" key="11">
    <source>
        <dbReference type="SAM" id="MobiDB-lite"/>
    </source>
</evidence>
<dbReference type="GO" id="GO:0004558">
    <property type="term" value="F:alpha-1,4-glucosidase activity"/>
    <property type="evidence" value="ECO:0007669"/>
    <property type="project" value="UniProtKB-EC"/>
</dbReference>
<evidence type="ECO:0000256" key="8">
    <source>
        <dbReference type="ARBA" id="ARBA00023326"/>
    </source>
</evidence>
<proteinExistence type="inferred from homology"/>
<reference evidence="13 14" key="1">
    <citation type="submission" date="2016-03" db="EMBL/GenBank/DDBJ databases">
        <authorList>
            <person name="Ploux O."/>
        </authorList>
    </citation>
    <scope>NUCLEOTIDE SEQUENCE [LARGE SCALE GENOMIC DNA]</scope>
    <source>
        <strain evidence="13 14">UAMH 11012</strain>
    </source>
</reference>
<dbReference type="Gene3D" id="2.60.40.1760">
    <property type="entry name" value="glycosyl hydrolase (family 31)"/>
    <property type="match status" value="2"/>
</dbReference>
<name>A0A1L7WTZ7_9HELO</name>
<dbReference type="Proteomes" id="UP000184330">
    <property type="component" value="Unassembled WGS sequence"/>
</dbReference>
<accession>A0A1L7WTZ7</accession>
<keyword evidence="5" id="KW-0325">Glycoprotein</keyword>
<dbReference type="SUPFAM" id="SSF51445">
    <property type="entry name" value="(Trans)glycosidases"/>
    <property type="match status" value="1"/>
</dbReference>
<dbReference type="PANTHER" id="PTHR22762:SF67">
    <property type="entry name" value="ALPHA_BETA-GLUCOSIDASE AGDC-RELATED"/>
    <property type="match status" value="1"/>
</dbReference>
<keyword evidence="8" id="KW-0624">Polysaccharide degradation</keyword>
<feature type="region of interest" description="Disordered" evidence="11">
    <location>
        <begin position="374"/>
        <end position="416"/>
    </location>
</feature>
<dbReference type="Gene3D" id="3.20.20.80">
    <property type="entry name" value="Glycosidases"/>
    <property type="match status" value="2"/>
</dbReference>
<evidence type="ECO:0000256" key="9">
    <source>
        <dbReference type="ARBA" id="ARBA00025512"/>
    </source>
</evidence>
<dbReference type="InterPro" id="IPR013780">
    <property type="entry name" value="Glyco_hydro_b"/>
</dbReference>
<dbReference type="InterPro" id="IPR011013">
    <property type="entry name" value="Gal_mutarotase_sf_dom"/>
</dbReference>
<evidence type="ECO:0000313" key="13">
    <source>
        <dbReference type="EMBL" id="CZR56255.1"/>
    </source>
</evidence>
<keyword evidence="8" id="KW-0119">Carbohydrate metabolism</keyword>
<feature type="compositionally biased region" description="Polar residues" evidence="11">
    <location>
        <begin position="378"/>
        <end position="387"/>
    </location>
</feature>
<keyword evidence="6 10" id="KW-0326">Glycosidase</keyword>
<evidence type="ECO:0000256" key="10">
    <source>
        <dbReference type="RuleBase" id="RU361185"/>
    </source>
</evidence>
<comment type="similarity">
    <text evidence="3 10">Belongs to the glycosyl hydrolase 31 family.</text>
</comment>
<evidence type="ECO:0000259" key="12">
    <source>
        <dbReference type="Pfam" id="PF01055"/>
    </source>
</evidence>
<dbReference type="Gene3D" id="2.60.40.1180">
    <property type="entry name" value="Golgi alpha-mannosidase II"/>
    <property type="match status" value="1"/>
</dbReference>
<comment type="catalytic activity">
    <reaction evidence="2">
        <text>Hydrolysis of terminal, non-reducing (1-&gt;4)-linked alpha-D-glucose residues with release of alpha-D-glucose.</text>
        <dbReference type="EC" id="3.2.1.20"/>
    </reaction>
</comment>
<evidence type="ECO:0000313" key="14">
    <source>
        <dbReference type="Proteomes" id="UP000184330"/>
    </source>
</evidence>
<dbReference type="GO" id="GO:0000272">
    <property type="term" value="P:polysaccharide catabolic process"/>
    <property type="evidence" value="ECO:0007669"/>
    <property type="project" value="UniProtKB-KW"/>
</dbReference>
<dbReference type="GO" id="GO:0071555">
    <property type="term" value="P:cell wall organization"/>
    <property type="evidence" value="ECO:0007669"/>
    <property type="project" value="UniProtKB-KW"/>
</dbReference>
<dbReference type="EMBL" id="FJOG01000007">
    <property type="protein sequence ID" value="CZR56255.1"/>
    <property type="molecule type" value="Genomic_DNA"/>
</dbReference>
<comment type="catalytic activity">
    <reaction evidence="1">
        <text>Hydrolysis of terminal, non-reducing beta-D-glucosyl residues with release of beta-D-glucose.</text>
        <dbReference type="EC" id="3.2.1.21"/>
    </reaction>
</comment>
<comment type="function">
    <text evidence="9">Glucosidase involved in the degradation of cellulosic biomass. Has both alpha- and beta-glucosidase activity.</text>
</comment>
<dbReference type="InterPro" id="IPR000322">
    <property type="entry name" value="Glyco_hydro_31_TIM"/>
</dbReference>
<evidence type="ECO:0000256" key="7">
    <source>
        <dbReference type="ARBA" id="ARBA00023316"/>
    </source>
</evidence>
<keyword evidence="14" id="KW-1185">Reference proteome</keyword>
<evidence type="ECO:0000256" key="3">
    <source>
        <dbReference type="ARBA" id="ARBA00007806"/>
    </source>
</evidence>
<keyword evidence="4 10" id="KW-0378">Hydrolase</keyword>
<dbReference type="InterPro" id="IPR017853">
    <property type="entry name" value="GH"/>
</dbReference>
<organism evidence="13 14">
    <name type="scientific">Phialocephala subalpina</name>
    <dbReference type="NCBI Taxonomy" id="576137"/>
    <lineage>
        <taxon>Eukaryota</taxon>
        <taxon>Fungi</taxon>
        <taxon>Dikarya</taxon>
        <taxon>Ascomycota</taxon>
        <taxon>Pezizomycotina</taxon>
        <taxon>Leotiomycetes</taxon>
        <taxon>Helotiales</taxon>
        <taxon>Mollisiaceae</taxon>
        <taxon>Phialocephala</taxon>
        <taxon>Phialocephala fortinii species complex</taxon>
    </lineage>
</organism>
<evidence type="ECO:0000256" key="6">
    <source>
        <dbReference type="ARBA" id="ARBA00023295"/>
    </source>
</evidence>
<evidence type="ECO:0000256" key="2">
    <source>
        <dbReference type="ARBA" id="ARBA00001657"/>
    </source>
</evidence>
<protein>
    <recommendedName>
        <fullName evidence="12">Glycoside hydrolase family 31 TIM barrel domain-containing protein</fullName>
    </recommendedName>
</protein>
<dbReference type="OrthoDB" id="3816060at2759"/>
<evidence type="ECO:0000256" key="4">
    <source>
        <dbReference type="ARBA" id="ARBA00022801"/>
    </source>
</evidence>
<dbReference type="Pfam" id="PF01055">
    <property type="entry name" value="Glyco_hydro_31_2nd"/>
    <property type="match status" value="1"/>
</dbReference>
<dbReference type="STRING" id="576137.A0A1L7WTZ7"/>
<evidence type="ECO:0000256" key="5">
    <source>
        <dbReference type="ARBA" id="ARBA00023180"/>
    </source>
</evidence>
<dbReference type="GO" id="GO:0030246">
    <property type="term" value="F:carbohydrate binding"/>
    <property type="evidence" value="ECO:0007669"/>
    <property type="project" value="InterPro"/>
</dbReference>
<dbReference type="AlphaFoldDB" id="A0A1L7WTZ7"/>
<gene>
    <name evidence="13" type="ORF">PAC_06143</name>
</gene>
<evidence type="ECO:0000256" key="1">
    <source>
        <dbReference type="ARBA" id="ARBA00000448"/>
    </source>
</evidence>
<feature type="region of interest" description="Disordered" evidence="11">
    <location>
        <begin position="592"/>
        <end position="615"/>
    </location>
</feature>
<dbReference type="PANTHER" id="PTHR22762">
    <property type="entry name" value="ALPHA-GLUCOSIDASE"/>
    <property type="match status" value="1"/>
</dbReference>
<feature type="domain" description="Glycoside hydrolase family 31 TIM barrel" evidence="12">
    <location>
        <begin position="213"/>
        <end position="583"/>
    </location>
</feature>